<keyword evidence="8 9" id="KW-0472">Membrane</keyword>
<evidence type="ECO:0000256" key="4">
    <source>
        <dbReference type="ARBA" id="ARBA00022475"/>
    </source>
</evidence>
<dbReference type="EMBL" id="LR134523">
    <property type="protein sequence ID" value="VEJ34194.1"/>
    <property type="molecule type" value="Genomic_DNA"/>
</dbReference>
<evidence type="ECO:0000256" key="2">
    <source>
        <dbReference type="ARBA" id="ARBA00008540"/>
    </source>
</evidence>
<evidence type="ECO:0000313" key="10">
    <source>
        <dbReference type="EMBL" id="VEJ34194.1"/>
    </source>
</evidence>
<dbReference type="Pfam" id="PF05525">
    <property type="entry name" value="Branch_AA_trans"/>
    <property type="match status" value="1"/>
</dbReference>
<dbReference type="OrthoDB" id="9783920at2"/>
<keyword evidence="4" id="KW-1003">Cell membrane</keyword>
<feature type="transmembrane region" description="Helical" evidence="9">
    <location>
        <begin position="9"/>
        <end position="28"/>
    </location>
</feature>
<dbReference type="GO" id="GO:0015190">
    <property type="term" value="F:L-leucine transmembrane transporter activity"/>
    <property type="evidence" value="ECO:0007669"/>
    <property type="project" value="TreeGrafter"/>
</dbReference>
<dbReference type="GO" id="GO:0015820">
    <property type="term" value="P:L-leucine transport"/>
    <property type="evidence" value="ECO:0007669"/>
    <property type="project" value="TreeGrafter"/>
</dbReference>
<comment type="function">
    <text evidence="9">Component of the transport system for branched-chain amino acids.</text>
</comment>
<evidence type="ECO:0000256" key="5">
    <source>
        <dbReference type="ARBA" id="ARBA00022692"/>
    </source>
</evidence>
<feature type="transmembrane region" description="Helical" evidence="9">
    <location>
        <begin position="341"/>
        <end position="359"/>
    </location>
</feature>
<keyword evidence="3 9" id="KW-0813">Transport</keyword>
<feature type="transmembrane region" description="Helical" evidence="9">
    <location>
        <begin position="277"/>
        <end position="302"/>
    </location>
</feature>
<dbReference type="NCBIfam" id="TIGR00796">
    <property type="entry name" value="livcs"/>
    <property type="match status" value="1"/>
</dbReference>
<keyword evidence="6 9" id="KW-0029">Amino-acid transport</keyword>
<dbReference type="GO" id="GO:0005886">
    <property type="term" value="C:plasma membrane"/>
    <property type="evidence" value="ECO:0007669"/>
    <property type="project" value="UniProtKB-SubCell"/>
</dbReference>
<feature type="transmembrane region" description="Helical" evidence="9">
    <location>
        <begin position="366"/>
        <end position="387"/>
    </location>
</feature>
<dbReference type="Proteomes" id="UP000269544">
    <property type="component" value="Chromosome"/>
</dbReference>
<feature type="transmembrane region" description="Helical" evidence="9">
    <location>
        <begin position="407"/>
        <end position="425"/>
    </location>
</feature>
<organism evidence="10 11">
    <name type="scientific">Aedoeadaptatus ivorii</name>
    <dbReference type="NCBI Taxonomy" id="54006"/>
    <lineage>
        <taxon>Bacteria</taxon>
        <taxon>Bacillati</taxon>
        <taxon>Bacillota</taxon>
        <taxon>Tissierellia</taxon>
        <taxon>Tissierellales</taxon>
        <taxon>Peptoniphilaceae</taxon>
        <taxon>Aedoeadaptatus</taxon>
    </lineage>
</organism>
<accession>A0A3S5AI20</accession>
<dbReference type="InterPro" id="IPR004685">
    <property type="entry name" value="Brnchd-chn_aa_trnsp_Livcs"/>
</dbReference>
<reference evidence="10 11" key="1">
    <citation type="submission" date="2018-12" db="EMBL/GenBank/DDBJ databases">
        <authorList>
            <consortium name="Pathogen Informatics"/>
        </authorList>
    </citation>
    <scope>NUCLEOTIDE SEQUENCE [LARGE SCALE GENOMIC DNA]</scope>
    <source>
        <strain evidence="10 11">NCTC13079</strain>
    </source>
</reference>
<name>A0A3S5AI20_9FIRM</name>
<protein>
    <recommendedName>
        <fullName evidence="9">Branched-chain amino acid transport system carrier protein</fullName>
    </recommendedName>
</protein>
<feature type="transmembrane region" description="Helical" evidence="9">
    <location>
        <begin position="229"/>
        <end position="249"/>
    </location>
</feature>
<dbReference type="GO" id="GO:0005304">
    <property type="term" value="F:L-valine transmembrane transporter activity"/>
    <property type="evidence" value="ECO:0007669"/>
    <property type="project" value="TreeGrafter"/>
</dbReference>
<dbReference type="PANTHER" id="PTHR30588">
    <property type="entry name" value="BRANCHED-CHAIN AMINO ACID TRANSPORT SYSTEM 2 CARRIER PROTEIN"/>
    <property type="match status" value="1"/>
</dbReference>
<proteinExistence type="inferred from homology"/>
<dbReference type="GO" id="GO:0015818">
    <property type="term" value="P:isoleucine transport"/>
    <property type="evidence" value="ECO:0007669"/>
    <property type="project" value="TreeGrafter"/>
</dbReference>
<feature type="transmembrane region" description="Helical" evidence="9">
    <location>
        <begin position="78"/>
        <end position="98"/>
    </location>
</feature>
<dbReference type="PANTHER" id="PTHR30588:SF0">
    <property type="entry name" value="BRANCHED-CHAIN AMINO ACID PERMEASE BRNQ"/>
    <property type="match status" value="1"/>
</dbReference>
<comment type="subcellular location">
    <subcellularLocation>
        <location evidence="1 9">Cell membrane</location>
        <topology evidence="1 9">Multi-pass membrane protein</topology>
    </subcellularLocation>
</comment>
<evidence type="ECO:0000256" key="8">
    <source>
        <dbReference type="ARBA" id="ARBA00023136"/>
    </source>
</evidence>
<dbReference type="GO" id="GO:0015188">
    <property type="term" value="F:L-isoleucine transmembrane transporter activity"/>
    <property type="evidence" value="ECO:0007669"/>
    <property type="project" value="TreeGrafter"/>
</dbReference>
<feature type="transmembrane region" description="Helical" evidence="9">
    <location>
        <begin position="40"/>
        <end position="66"/>
    </location>
</feature>
<evidence type="ECO:0000256" key="1">
    <source>
        <dbReference type="ARBA" id="ARBA00004651"/>
    </source>
</evidence>
<feature type="transmembrane region" description="Helical" evidence="9">
    <location>
        <begin position="118"/>
        <end position="135"/>
    </location>
</feature>
<evidence type="ECO:0000256" key="9">
    <source>
        <dbReference type="RuleBase" id="RU362122"/>
    </source>
</evidence>
<evidence type="ECO:0000256" key="7">
    <source>
        <dbReference type="ARBA" id="ARBA00022989"/>
    </source>
</evidence>
<feature type="transmembrane region" description="Helical" evidence="9">
    <location>
        <begin position="314"/>
        <end position="335"/>
    </location>
</feature>
<evidence type="ECO:0000313" key="11">
    <source>
        <dbReference type="Proteomes" id="UP000269544"/>
    </source>
</evidence>
<comment type="similarity">
    <text evidence="2 9">Belongs to the branched chain amino acid transporter family.</text>
</comment>
<sequence length="443" mass="46664">MNNNKTKDVLVVGLALFAIFFGAGNLIFPPYLGFHAGDQWFSVMLGFLLADPVIPVITLVVTIFAGGKAVDLGRRVNYPFAVVLAAAAMISVGPAFAIPRTAATTHEVGVLQFFPGTPIWVTSLIFFGITLALSIKETGVIDIIGKYITPALLVFLGLIIVKAIITPIGPILPAEGTGYFTEGVKEGYQTMDAMVSLLCTAIVTGDLLRKGYGSASPKEKKSIIVQVSAISMILLFLVYGGLTFVGAQAGSHFPKDATRVQLLVGSVELLFGSWGKLALGVAVSLACLTTSVGLTSAAGNFFNSVSNNKWKYEYVVIASVIVSFTFSLVGVEGIISLAGPVLDIVYPAIIAMSFIMIFDKKLHYDASIIGMAVGTILAAGITTIYNASGALEGLANFVNSMPLAEFGFAWLLPGLVGTLIGTLLGKYAGIGKTRDQHDIRSAF</sequence>
<dbReference type="RefSeq" id="WP_126464518.1">
    <property type="nucleotide sequence ID" value="NZ_LR134523.1"/>
</dbReference>
<dbReference type="AlphaFoldDB" id="A0A3S5AI20"/>
<evidence type="ECO:0000256" key="6">
    <source>
        <dbReference type="ARBA" id="ARBA00022970"/>
    </source>
</evidence>
<feature type="transmembrane region" description="Helical" evidence="9">
    <location>
        <begin position="188"/>
        <end position="208"/>
    </location>
</feature>
<dbReference type="KEGG" id="piv:NCTC13079_00029"/>
<keyword evidence="11" id="KW-1185">Reference proteome</keyword>
<feature type="transmembrane region" description="Helical" evidence="9">
    <location>
        <begin position="147"/>
        <end position="168"/>
    </location>
</feature>
<gene>
    <name evidence="10" type="primary">brnQ_1</name>
    <name evidence="10" type="ORF">NCTC13079_00029</name>
</gene>
<keyword evidence="7 9" id="KW-1133">Transmembrane helix</keyword>
<evidence type="ECO:0000256" key="3">
    <source>
        <dbReference type="ARBA" id="ARBA00022448"/>
    </source>
</evidence>
<keyword evidence="5 9" id="KW-0812">Transmembrane</keyword>